<dbReference type="GO" id="GO:0030864">
    <property type="term" value="C:cortical actin cytoskeleton"/>
    <property type="evidence" value="ECO:0007669"/>
    <property type="project" value="TreeGrafter"/>
</dbReference>
<dbReference type="OrthoDB" id="20822at2759"/>
<dbReference type="GO" id="GO:0051015">
    <property type="term" value="F:actin filament binding"/>
    <property type="evidence" value="ECO:0007669"/>
    <property type="project" value="TreeGrafter"/>
</dbReference>
<dbReference type="Pfam" id="PF00241">
    <property type="entry name" value="Cofilin_ADF"/>
    <property type="match status" value="1"/>
</dbReference>
<evidence type="ECO:0000256" key="7">
    <source>
        <dbReference type="ARBA" id="ARBA00062335"/>
    </source>
</evidence>
<organism evidence="10 11">
    <name type="scientific">Stichopus japonicus</name>
    <name type="common">Sea cucumber</name>
    <dbReference type="NCBI Taxonomy" id="307972"/>
    <lineage>
        <taxon>Eukaryota</taxon>
        <taxon>Metazoa</taxon>
        <taxon>Echinodermata</taxon>
        <taxon>Eleutherozoa</taxon>
        <taxon>Echinozoa</taxon>
        <taxon>Holothuroidea</taxon>
        <taxon>Aspidochirotacea</taxon>
        <taxon>Aspidochirotida</taxon>
        <taxon>Stichopodidae</taxon>
        <taxon>Apostichopus</taxon>
    </lineage>
</organism>
<dbReference type="Gene3D" id="3.40.20.10">
    <property type="entry name" value="Severin"/>
    <property type="match status" value="1"/>
</dbReference>
<evidence type="ECO:0000313" key="10">
    <source>
        <dbReference type="EMBL" id="PIK62629.1"/>
    </source>
</evidence>
<dbReference type="Proteomes" id="UP000230750">
    <property type="component" value="Unassembled WGS sequence"/>
</dbReference>
<dbReference type="InterPro" id="IPR002108">
    <property type="entry name" value="ADF-H"/>
</dbReference>
<feature type="domain" description="ADF-H" evidence="9">
    <location>
        <begin position="2"/>
        <end position="131"/>
    </location>
</feature>
<name>A0A2G8LQU6_STIJA</name>
<dbReference type="GO" id="GO:0005884">
    <property type="term" value="C:actin filament"/>
    <property type="evidence" value="ECO:0007669"/>
    <property type="project" value="TreeGrafter"/>
</dbReference>
<keyword evidence="2" id="KW-0963">Cytoplasm</keyword>
<evidence type="ECO:0000256" key="2">
    <source>
        <dbReference type="ARBA" id="ARBA00022490"/>
    </source>
</evidence>
<comment type="caution">
    <text evidence="10">The sequence shown here is derived from an EMBL/GenBank/DDBJ whole genome shotgun (WGS) entry which is preliminary data.</text>
</comment>
<dbReference type="FunFam" id="3.40.20.10:FF:000018">
    <property type="entry name" value="Coactosin-like 1"/>
    <property type="match status" value="1"/>
</dbReference>
<evidence type="ECO:0000259" key="9">
    <source>
        <dbReference type="PROSITE" id="PS51263"/>
    </source>
</evidence>
<dbReference type="PANTHER" id="PTHR10829">
    <property type="entry name" value="CORTACTIN AND DREBRIN"/>
    <property type="match status" value="1"/>
</dbReference>
<evidence type="ECO:0000256" key="3">
    <source>
        <dbReference type="ARBA" id="ARBA00023203"/>
    </source>
</evidence>
<evidence type="ECO:0000256" key="4">
    <source>
        <dbReference type="ARBA" id="ARBA00023212"/>
    </source>
</evidence>
<dbReference type="PROSITE" id="PS51263">
    <property type="entry name" value="ADF_H"/>
    <property type="match status" value="1"/>
</dbReference>
<evidence type="ECO:0000313" key="11">
    <source>
        <dbReference type="Proteomes" id="UP000230750"/>
    </source>
</evidence>
<evidence type="ECO:0000256" key="5">
    <source>
        <dbReference type="ARBA" id="ARBA00038052"/>
    </source>
</evidence>
<dbReference type="PANTHER" id="PTHR10829:SF29">
    <property type="entry name" value="COACTOSIN-LIKE PROTEIN"/>
    <property type="match status" value="1"/>
</dbReference>
<evidence type="ECO:0000256" key="1">
    <source>
        <dbReference type="ARBA" id="ARBA00004245"/>
    </source>
</evidence>
<sequence length="144" mass="16028">MSPNIDTDGIYQAYTDVRDDNNETAWALVKYAEDKSMVLHGVGTDYEEMISGLQEDERAYGYVRLVVGDELSKRVKFALITWIGPSVSPMKKAAVSTDKGTIKSVFQQFQIEVQADDLRELKKSELEALIRKAGGANYGTGVRD</sequence>
<dbReference type="GO" id="GO:0030427">
    <property type="term" value="C:site of polarized growth"/>
    <property type="evidence" value="ECO:0007669"/>
    <property type="project" value="TreeGrafter"/>
</dbReference>
<dbReference type="AlphaFoldDB" id="A0A2G8LQU6"/>
<evidence type="ECO:0000256" key="6">
    <source>
        <dbReference type="ARBA" id="ARBA00058385"/>
    </source>
</evidence>
<comment type="subcellular location">
    <subcellularLocation>
        <location evidence="1">Cytoplasm</location>
        <location evidence="1">Cytoskeleton</location>
    </subcellularLocation>
</comment>
<reference evidence="10 11" key="1">
    <citation type="journal article" date="2017" name="PLoS Biol.">
        <title>The sea cucumber genome provides insights into morphological evolution and visceral regeneration.</title>
        <authorList>
            <person name="Zhang X."/>
            <person name="Sun L."/>
            <person name="Yuan J."/>
            <person name="Sun Y."/>
            <person name="Gao Y."/>
            <person name="Zhang L."/>
            <person name="Li S."/>
            <person name="Dai H."/>
            <person name="Hamel J.F."/>
            <person name="Liu C."/>
            <person name="Yu Y."/>
            <person name="Liu S."/>
            <person name="Lin W."/>
            <person name="Guo K."/>
            <person name="Jin S."/>
            <person name="Xu P."/>
            <person name="Storey K.B."/>
            <person name="Huan P."/>
            <person name="Zhang T."/>
            <person name="Zhou Y."/>
            <person name="Zhang J."/>
            <person name="Lin C."/>
            <person name="Li X."/>
            <person name="Xing L."/>
            <person name="Huo D."/>
            <person name="Sun M."/>
            <person name="Wang L."/>
            <person name="Mercier A."/>
            <person name="Li F."/>
            <person name="Yang H."/>
            <person name="Xiang J."/>
        </authorList>
    </citation>
    <scope>NUCLEOTIDE SEQUENCE [LARGE SCALE GENOMIC DNA]</scope>
    <source>
        <strain evidence="10">Shaxun</strain>
        <tissue evidence="10">Muscle</tissue>
    </source>
</reference>
<dbReference type="STRING" id="307972.A0A2G8LQU6"/>
<comment type="subunit">
    <text evidence="7">Interacts with 5-lipoxygenase (ALOX5/5LO) in a calcium-independent manner. Binds to F-actin with a stoichiometry of 1:2.</text>
</comment>
<keyword evidence="11" id="KW-1185">Reference proteome</keyword>
<keyword evidence="4" id="KW-0206">Cytoskeleton</keyword>
<dbReference type="InterPro" id="IPR029006">
    <property type="entry name" value="ADF-H/Gelsolin-like_dom_sf"/>
</dbReference>
<dbReference type="GO" id="GO:0030833">
    <property type="term" value="P:regulation of actin filament polymerization"/>
    <property type="evidence" value="ECO:0007669"/>
    <property type="project" value="TreeGrafter"/>
</dbReference>
<comment type="similarity">
    <text evidence="5">Belongs to the actin-binding proteins ADF family. Coactosin subfamily.</text>
</comment>
<evidence type="ECO:0000256" key="8">
    <source>
        <dbReference type="ARBA" id="ARBA00068121"/>
    </source>
</evidence>
<comment type="function">
    <text evidence="6">Binds to F-actin in a calcium-independent manner. Has no direct effect on actin depolymerization. Acts as a chaperone for ALOX5 (5LO), influencing both its stability and activity in leukotrienes synthesis.</text>
</comment>
<gene>
    <name evidence="10" type="ORF">BSL78_00421</name>
</gene>
<accession>A0A2G8LQU6</accession>
<keyword evidence="3" id="KW-0009">Actin-binding</keyword>
<dbReference type="EMBL" id="MRZV01000008">
    <property type="protein sequence ID" value="PIK62629.1"/>
    <property type="molecule type" value="Genomic_DNA"/>
</dbReference>
<proteinExistence type="inferred from homology"/>
<protein>
    <recommendedName>
        <fullName evidence="8">Coactosin-like protein</fullName>
    </recommendedName>
</protein>
<dbReference type="CDD" id="cd11282">
    <property type="entry name" value="ADF_coactosin_like"/>
    <property type="match status" value="1"/>
</dbReference>
<dbReference type="SUPFAM" id="SSF55753">
    <property type="entry name" value="Actin depolymerizing proteins"/>
    <property type="match status" value="1"/>
</dbReference>
<dbReference type="SMART" id="SM00102">
    <property type="entry name" value="ADF"/>
    <property type="match status" value="1"/>
</dbReference>